<dbReference type="EMBL" id="GISG01182605">
    <property type="protein sequence ID" value="MBA4654226.1"/>
    <property type="molecule type" value="Transcribed_RNA"/>
</dbReference>
<protein>
    <submittedName>
        <fullName evidence="1">Uncharacterized protein</fullName>
    </submittedName>
</protein>
<organism evidence="1">
    <name type="scientific">Opuntia streptacantha</name>
    <name type="common">Prickly pear cactus</name>
    <name type="synonym">Opuntia cardona</name>
    <dbReference type="NCBI Taxonomy" id="393608"/>
    <lineage>
        <taxon>Eukaryota</taxon>
        <taxon>Viridiplantae</taxon>
        <taxon>Streptophyta</taxon>
        <taxon>Embryophyta</taxon>
        <taxon>Tracheophyta</taxon>
        <taxon>Spermatophyta</taxon>
        <taxon>Magnoliopsida</taxon>
        <taxon>eudicotyledons</taxon>
        <taxon>Gunneridae</taxon>
        <taxon>Pentapetalae</taxon>
        <taxon>Caryophyllales</taxon>
        <taxon>Cactineae</taxon>
        <taxon>Cactaceae</taxon>
        <taxon>Opuntioideae</taxon>
        <taxon>Opuntia</taxon>
    </lineage>
</organism>
<reference evidence="1" key="2">
    <citation type="submission" date="2020-07" db="EMBL/GenBank/DDBJ databases">
        <authorList>
            <person name="Vera ALvarez R."/>
            <person name="Arias-Moreno D.M."/>
            <person name="Jimenez-Jacinto V."/>
            <person name="Jimenez-Bremont J.F."/>
            <person name="Swaminathan K."/>
            <person name="Moose S.P."/>
            <person name="Guerrero-Gonzalez M.L."/>
            <person name="Marino-Ramirez L."/>
            <person name="Landsman D."/>
            <person name="Rodriguez-Kessler M."/>
            <person name="Delgado-Sanchez P."/>
        </authorList>
    </citation>
    <scope>NUCLEOTIDE SEQUENCE</scope>
    <source>
        <tissue evidence="1">Cladode</tissue>
    </source>
</reference>
<proteinExistence type="predicted"/>
<name>A0A7C9E119_OPUST</name>
<evidence type="ECO:0000313" key="1">
    <source>
        <dbReference type="EMBL" id="MBA4654226.1"/>
    </source>
</evidence>
<sequence>MHETLAHGLVGTAMNVGVDQNNNQIGCTTTAHNHHHQQQCHNPHEDQVGSTDIQPWHQTYTSFELLSALMQPTATSYPPPLLKLSRKWKGCLVPEERHLVWCQDNKQRSSQCVEGPTTTADSTTDQASTAESHLRKVWNDSNNIVHLILTTKSHQ</sequence>
<accession>A0A7C9E119</accession>
<reference evidence="1" key="1">
    <citation type="journal article" date="2013" name="J. Plant Res.">
        <title>Effect of fungi and light on seed germination of three Opuntia species from semiarid lands of central Mexico.</title>
        <authorList>
            <person name="Delgado-Sanchez P."/>
            <person name="Jimenez-Bremont J.F."/>
            <person name="Guerrero-Gonzalez Mde L."/>
            <person name="Flores J."/>
        </authorList>
    </citation>
    <scope>NUCLEOTIDE SEQUENCE</scope>
    <source>
        <tissue evidence="1">Cladode</tissue>
    </source>
</reference>
<dbReference type="AlphaFoldDB" id="A0A7C9E119"/>